<dbReference type="HOGENOM" id="CLU_2926986_0_0_1"/>
<dbReference type="EnsemblPlants" id="KQL30415">
    <property type="protein sequence ID" value="KQL30415"/>
    <property type="gene ID" value="SETIT_020641mg"/>
</dbReference>
<accession>K3Z273</accession>
<reference evidence="3" key="1">
    <citation type="journal article" date="2012" name="Nat. Biotechnol.">
        <title>Reference genome sequence of the model plant Setaria.</title>
        <authorList>
            <person name="Bennetzen J.L."/>
            <person name="Schmutz J."/>
            <person name="Wang H."/>
            <person name="Percifield R."/>
            <person name="Hawkins J."/>
            <person name="Pontaroli A.C."/>
            <person name="Estep M."/>
            <person name="Feng L."/>
            <person name="Vaughn J.N."/>
            <person name="Grimwood J."/>
            <person name="Jenkins J."/>
            <person name="Barry K."/>
            <person name="Lindquist E."/>
            <person name="Hellsten U."/>
            <person name="Deshpande S."/>
            <person name="Wang X."/>
            <person name="Wu X."/>
            <person name="Mitros T."/>
            <person name="Triplett J."/>
            <person name="Yang X."/>
            <person name="Ye C.Y."/>
            <person name="Mauro-Herrera M."/>
            <person name="Wang L."/>
            <person name="Li P."/>
            <person name="Sharma M."/>
            <person name="Sharma R."/>
            <person name="Ronald P.C."/>
            <person name="Panaud O."/>
            <person name="Kellogg E.A."/>
            <person name="Brutnell T.P."/>
            <person name="Doust A.N."/>
            <person name="Tuskan G.A."/>
            <person name="Rokhsar D."/>
            <person name="Devos K.M."/>
        </authorList>
    </citation>
    <scope>NUCLEOTIDE SEQUENCE [LARGE SCALE GENOMIC DNA]</scope>
    <source>
        <strain evidence="3">cv. Yugu1</strain>
    </source>
</reference>
<name>K3Z273_SETIT</name>
<evidence type="ECO:0000256" key="1">
    <source>
        <dbReference type="SAM" id="MobiDB-lite"/>
    </source>
</evidence>
<evidence type="ECO:0000313" key="2">
    <source>
        <dbReference type="EnsemblPlants" id="KQL30415"/>
    </source>
</evidence>
<dbReference type="AlphaFoldDB" id="K3Z273"/>
<dbReference type="Gramene" id="KQL30415">
    <property type="protein sequence ID" value="KQL30415"/>
    <property type="gene ID" value="SETIT_020641mg"/>
</dbReference>
<dbReference type="Proteomes" id="UP000004995">
    <property type="component" value="Unassembled WGS sequence"/>
</dbReference>
<protein>
    <submittedName>
        <fullName evidence="2">Uncharacterized protein</fullName>
    </submittedName>
</protein>
<dbReference type="InParanoid" id="K3Z273"/>
<reference evidence="2" key="2">
    <citation type="submission" date="2018-08" db="UniProtKB">
        <authorList>
            <consortium name="EnsemblPlants"/>
        </authorList>
    </citation>
    <scope>IDENTIFICATION</scope>
    <source>
        <strain evidence="2">Yugu1</strain>
    </source>
</reference>
<sequence length="61" mass="7191">MGRYVHTRQCLEKYNVKKKSMNKVRGVEQENVSKKLKKGQYLRPTSISAWKQPTPEQWPAT</sequence>
<feature type="compositionally biased region" description="Polar residues" evidence="1">
    <location>
        <begin position="43"/>
        <end position="61"/>
    </location>
</feature>
<dbReference type="EMBL" id="AGNK02000427">
    <property type="status" value="NOT_ANNOTATED_CDS"/>
    <property type="molecule type" value="Genomic_DNA"/>
</dbReference>
<feature type="region of interest" description="Disordered" evidence="1">
    <location>
        <begin position="25"/>
        <end position="61"/>
    </location>
</feature>
<evidence type="ECO:0000313" key="3">
    <source>
        <dbReference type="Proteomes" id="UP000004995"/>
    </source>
</evidence>
<organism evidence="2 3">
    <name type="scientific">Setaria italica</name>
    <name type="common">Foxtail millet</name>
    <name type="synonym">Panicum italicum</name>
    <dbReference type="NCBI Taxonomy" id="4555"/>
    <lineage>
        <taxon>Eukaryota</taxon>
        <taxon>Viridiplantae</taxon>
        <taxon>Streptophyta</taxon>
        <taxon>Embryophyta</taxon>
        <taxon>Tracheophyta</taxon>
        <taxon>Spermatophyta</taxon>
        <taxon>Magnoliopsida</taxon>
        <taxon>Liliopsida</taxon>
        <taxon>Poales</taxon>
        <taxon>Poaceae</taxon>
        <taxon>PACMAD clade</taxon>
        <taxon>Panicoideae</taxon>
        <taxon>Panicodae</taxon>
        <taxon>Paniceae</taxon>
        <taxon>Cenchrinae</taxon>
        <taxon>Setaria</taxon>
    </lineage>
</organism>
<keyword evidence="3" id="KW-1185">Reference proteome</keyword>
<proteinExistence type="predicted"/>